<gene>
    <name evidence="3" type="ORF">DI544_15065</name>
</gene>
<reference evidence="3 4" key="1">
    <citation type="submission" date="2017-08" db="EMBL/GenBank/DDBJ databases">
        <title>Infants hospitalized years apart are colonized by the same room-sourced microbial strains.</title>
        <authorList>
            <person name="Brooks B."/>
            <person name="Olm M.R."/>
            <person name="Firek B.A."/>
            <person name="Baker R."/>
            <person name="Thomas B.C."/>
            <person name="Morowitz M.J."/>
            <person name="Banfield J.F."/>
        </authorList>
    </citation>
    <scope>NUCLEOTIDE SEQUENCE [LARGE SCALE GENOMIC DNA]</scope>
    <source>
        <strain evidence="3">S2_005_001_R1_22</strain>
    </source>
</reference>
<accession>A0A2W5NYV4</accession>
<dbReference type="InterPro" id="IPR000182">
    <property type="entry name" value="GNAT_dom"/>
</dbReference>
<dbReference type="Pfam" id="PF00583">
    <property type="entry name" value="Acetyltransf_1"/>
    <property type="match status" value="1"/>
</dbReference>
<protein>
    <submittedName>
        <fullName evidence="3">GNAT family N-acetyltransferase</fullName>
    </submittedName>
</protein>
<sequence length="167" mass="17890">MTEPSMIEIVPGPGDAEREAILAPLVAHNDAAAGVTERHQVAVVIRDGEGAIVGGLWGTVGYRWLFVQYLALPPESRGRGHGRALMAAAEAEAARLDCIGVWLDTFSFQARGFYEKLGYRVFGQIDDYPPGEARFFLSKRIGERGGAAGAVDPSASQQRHAPRVGTA</sequence>
<evidence type="ECO:0000313" key="4">
    <source>
        <dbReference type="Proteomes" id="UP000249229"/>
    </source>
</evidence>
<feature type="domain" description="N-acetyltransferase" evidence="2">
    <location>
        <begin position="1"/>
        <end position="142"/>
    </location>
</feature>
<dbReference type="Gene3D" id="3.40.630.30">
    <property type="match status" value="1"/>
</dbReference>
<feature type="region of interest" description="Disordered" evidence="1">
    <location>
        <begin position="146"/>
        <end position="167"/>
    </location>
</feature>
<proteinExistence type="predicted"/>
<dbReference type="InterPro" id="IPR016181">
    <property type="entry name" value="Acyl_CoA_acyltransferase"/>
</dbReference>
<name>A0A2W5NYV4_9SPHN</name>
<evidence type="ECO:0000313" key="3">
    <source>
        <dbReference type="EMBL" id="PZQ58114.1"/>
    </source>
</evidence>
<keyword evidence="3" id="KW-0808">Transferase</keyword>
<evidence type="ECO:0000259" key="2">
    <source>
        <dbReference type="PROSITE" id="PS51186"/>
    </source>
</evidence>
<dbReference type="AlphaFoldDB" id="A0A2W5NYV4"/>
<dbReference type="Proteomes" id="UP000249229">
    <property type="component" value="Unassembled WGS sequence"/>
</dbReference>
<dbReference type="GO" id="GO:0016747">
    <property type="term" value="F:acyltransferase activity, transferring groups other than amino-acyl groups"/>
    <property type="evidence" value="ECO:0007669"/>
    <property type="project" value="InterPro"/>
</dbReference>
<organism evidence="3 4">
    <name type="scientific">Sphingomonas taxi</name>
    <dbReference type="NCBI Taxonomy" id="1549858"/>
    <lineage>
        <taxon>Bacteria</taxon>
        <taxon>Pseudomonadati</taxon>
        <taxon>Pseudomonadota</taxon>
        <taxon>Alphaproteobacteria</taxon>
        <taxon>Sphingomonadales</taxon>
        <taxon>Sphingomonadaceae</taxon>
        <taxon>Sphingomonas</taxon>
    </lineage>
</organism>
<dbReference type="EMBL" id="QFQI01000022">
    <property type="protein sequence ID" value="PZQ58114.1"/>
    <property type="molecule type" value="Genomic_DNA"/>
</dbReference>
<evidence type="ECO:0000256" key="1">
    <source>
        <dbReference type="SAM" id="MobiDB-lite"/>
    </source>
</evidence>
<dbReference type="PROSITE" id="PS51186">
    <property type="entry name" value="GNAT"/>
    <property type="match status" value="1"/>
</dbReference>
<dbReference type="SUPFAM" id="SSF55729">
    <property type="entry name" value="Acyl-CoA N-acyltransferases (Nat)"/>
    <property type="match status" value="1"/>
</dbReference>
<comment type="caution">
    <text evidence="3">The sequence shown here is derived from an EMBL/GenBank/DDBJ whole genome shotgun (WGS) entry which is preliminary data.</text>
</comment>